<name>A0AAP0LN79_9ROSI</name>
<dbReference type="AlphaFoldDB" id="A0AAP0LN79"/>
<evidence type="ECO:0000256" key="3">
    <source>
        <dbReference type="ARBA" id="ARBA00022729"/>
    </source>
</evidence>
<dbReference type="InterPro" id="IPR001611">
    <property type="entry name" value="Leu-rich_rpt"/>
</dbReference>
<gene>
    <name evidence="8" type="ORF">WN944_024259</name>
</gene>
<dbReference type="EMBL" id="JBCGBO010000024">
    <property type="protein sequence ID" value="KAK9181122.1"/>
    <property type="molecule type" value="Genomic_DNA"/>
</dbReference>
<evidence type="ECO:0000256" key="5">
    <source>
        <dbReference type="ARBA" id="ARBA00023136"/>
    </source>
</evidence>
<evidence type="ECO:0000256" key="4">
    <source>
        <dbReference type="ARBA" id="ARBA00022989"/>
    </source>
</evidence>
<proteinExistence type="predicted"/>
<accession>A0AAP0LN79</accession>
<evidence type="ECO:0000313" key="8">
    <source>
        <dbReference type="EMBL" id="KAK9181122.1"/>
    </source>
</evidence>
<comment type="caution">
    <text evidence="8">The sequence shown here is derived from an EMBL/GenBank/DDBJ whole genome shotgun (WGS) entry which is preliminary data.</text>
</comment>
<dbReference type="PROSITE" id="PS51450">
    <property type="entry name" value="LRR"/>
    <property type="match status" value="1"/>
</dbReference>
<keyword evidence="5" id="KW-0472">Membrane</keyword>
<dbReference type="GO" id="GO:0016020">
    <property type="term" value="C:membrane"/>
    <property type="evidence" value="ECO:0007669"/>
    <property type="project" value="UniProtKB-SubCell"/>
</dbReference>
<keyword evidence="4" id="KW-1133">Transmembrane helix</keyword>
<organism evidence="8 9">
    <name type="scientific">Citrus x changshan-huyou</name>
    <dbReference type="NCBI Taxonomy" id="2935761"/>
    <lineage>
        <taxon>Eukaryota</taxon>
        <taxon>Viridiplantae</taxon>
        <taxon>Streptophyta</taxon>
        <taxon>Embryophyta</taxon>
        <taxon>Tracheophyta</taxon>
        <taxon>Spermatophyta</taxon>
        <taxon>Magnoliopsida</taxon>
        <taxon>eudicotyledons</taxon>
        <taxon>Gunneridae</taxon>
        <taxon>Pentapetalae</taxon>
        <taxon>rosids</taxon>
        <taxon>malvids</taxon>
        <taxon>Sapindales</taxon>
        <taxon>Rutaceae</taxon>
        <taxon>Aurantioideae</taxon>
        <taxon>Citrus</taxon>
    </lineage>
</organism>
<dbReference type="Pfam" id="PF00560">
    <property type="entry name" value="LRR_1"/>
    <property type="match status" value="4"/>
</dbReference>
<evidence type="ECO:0000256" key="7">
    <source>
        <dbReference type="ARBA" id="ARBA00023180"/>
    </source>
</evidence>
<dbReference type="InterPro" id="IPR046956">
    <property type="entry name" value="RLP23-like"/>
</dbReference>
<protein>
    <submittedName>
        <fullName evidence="8">Uncharacterized protein</fullName>
    </submittedName>
</protein>
<dbReference type="InterPro" id="IPR032675">
    <property type="entry name" value="LRR_dom_sf"/>
</dbReference>
<reference evidence="8 9" key="1">
    <citation type="submission" date="2024-05" db="EMBL/GenBank/DDBJ databases">
        <title>Haplotype-resolved chromosome-level genome assembly of Huyou (Citrus changshanensis).</title>
        <authorList>
            <person name="Miao C."/>
            <person name="Chen W."/>
            <person name="Wu Y."/>
            <person name="Wang L."/>
            <person name="Zhao S."/>
            <person name="Grierson D."/>
            <person name="Xu C."/>
            <person name="Chen K."/>
        </authorList>
    </citation>
    <scope>NUCLEOTIDE SEQUENCE [LARGE SCALE GENOMIC DNA]</scope>
    <source>
        <strain evidence="8">01-14</strain>
        <tissue evidence="8">Leaf</tissue>
    </source>
</reference>
<dbReference type="SUPFAM" id="SSF52058">
    <property type="entry name" value="L domain-like"/>
    <property type="match status" value="1"/>
</dbReference>
<comment type="subcellular location">
    <subcellularLocation>
        <location evidence="1">Membrane</location>
        <topology evidence="1">Single-pass type I membrane protein</topology>
    </subcellularLocation>
</comment>
<dbReference type="Proteomes" id="UP001428341">
    <property type="component" value="Unassembled WGS sequence"/>
</dbReference>
<evidence type="ECO:0000256" key="6">
    <source>
        <dbReference type="ARBA" id="ARBA00023170"/>
    </source>
</evidence>
<sequence>MGPHFPNWLQTQNQLISLDISNIGISDTIPDWFWDLSIELFFLNLSNNHISGKLPDLSVLKSDDIVIDISSNNFDGPIPPLPSNSTFLNLSKNKFSGSITFLCSIVKNTWNIFDLSSNLLSGGLPDCWLNFNSLSILNLANNRFSGKIPDSWDSYIISEH</sequence>
<dbReference type="Gene3D" id="3.80.10.10">
    <property type="entry name" value="Ribonuclease Inhibitor"/>
    <property type="match status" value="1"/>
</dbReference>
<keyword evidence="2" id="KW-0812">Transmembrane</keyword>
<evidence type="ECO:0000256" key="2">
    <source>
        <dbReference type="ARBA" id="ARBA00022692"/>
    </source>
</evidence>
<dbReference type="PANTHER" id="PTHR48063">
    <property type="entry name" value="LRR RECEPTOR-LIKE KINASE"/>
    <property type="match status" value="1"/>
</dbReference>
<dbReference type="PANTHER" id="PTHR48063:SF98">
    <property type="entry name" value="LRR RECEPTOR-LIKE SERINE_THREONINE-PROTEIN KINASE FLS2"/>
    <property type="match status" value="1"/>
</dbReference>
<keyword evidence="7" id="KW-0325">Glycoprotein</keyword>
<keyword evidence="6" id="KW-0675">Receptor</keyword>
<evidence type="ECO:0000313" key="9">
    <source>
        <dbReference type="Proteomes" id="UP001428341"/>
    </source>
</evidence>
<keyword evidence="9" id="KW-1185">Reference proteome</keyword>
<keyword evidence="3" id="KW-0732">Signal</keyword>
<evidence type="ECO:0000256" key="1">
    <source>
        <dbReference type="ARBA" id="ARBA00004479"/>
    </source>
</evidence>